<feature type="transmembrane region" description="Helical" evidence="3">
    <location>
        <begin position="6"/>
        <end position="30"/>
    </location>
</feature>
<reference evidence="6 8" key="2">
    <citation type="submission" date="2023-07" db="EMBL/GenBank/DDBJ databases">
        <title>Genomic Encyclopedia of Type Strains, Phase IV (KMG-IV): sequencing the most valuable type-strain genomes for metagenomic binning, comparative biology and taxonomic classification.</title>
        <authorList>
            <person name="Goeker M."/>
        </authorList>
    </citation>
    <scope>NUCLEOTIDE SEQUENCE [LARGE SCALE GENOMIC DNA]</scope>
    <source>
        <strain evidence="6 8">DSM 338</strain>
    </source>
</reference>
<accession>A0A9W6CJF3</accession>
<dbReference type="NCBIfam" id="TIGR00254">
    <property type="entry name" value="GGDEF"/>
    <property type="match status" value="1"/>
</dbReference>
<keyword evidence="3" id="KW-0812">Transmembrane</keyword>
<dbReference type="InterPro" id="IPR043128">
    <property type="entry name" value="Rev_trsase/Diguanyl_cyclase"/>
</dbReference>
<dbReference type="GeneID" id="95764034"/>
<name>A0A9W6CJF3_XANFL</name>
<feature type="domain" description="GGDEF" evidence="4">
    <location>
        <begin position="354"/>
        <end position="490"/>
    </location>
</feature>
<evidence type="ECO:0000256" key="1">
    <source>
        <dbReference type="ARBA" id="ARBA00012528"/>
    </source>
</evidence>
<dbReference type="Gene3D" id="3.30.450.20">
    <property type="entry name" value="PAS domain"/>
    <property type="match status" value="2"/>
</dbReference>
<dbReference type="Pfam" id="PF22588">
    <property type="entry name" value="dCache_1_like"/>
    <property type="match status" value="1"/>
</dbReference>
<evidence type="ECO:0000313" key="8">
    <source>
        <dbReference type="Proteomes" id="UP001245370"/>
    </source>
</evidence>
<dbReference type="CDD" id="cd01949">
    <property type="entry name" value="GGDEF"/>
    <property type="match status" value="1"/>
</dbReference>
<dbReference type="InterPro" id="IPR050469">
    <property type="entry name" value="Diguanylate_Cyclase"/>
</dbReference>
<dbReference type="EMBL" id="JAVDPY010000005">
    <property type="protein sequence ID" value="MDR6334403.1"/>
    <property type="molecule type" value="Genomic_DNA"/>
</dbReference>
<dbReference type="GO" id="GO:0052621">
    <property type="term" value="F:diguanylate cyclase activity"/>
    <property type="evidence" value="ECO:0007669"/>
    <property type="project" value="UniProtKB-EC"/>
</dbReference>
<dbReference type="Gene3D" id="3.30.70.270">
    <property type="match status" value="1"/>
</dbReference>
<evidence type="ECO:0000313" key="5">
    <source>
        <dbReference type="EMBL" id="GLI23576.1"/>
    </source>
</evidence>
<evidence type="ECO:0000259" key="4">
    <source>
        <dbReference type="PROSITE" id="PS50887"/>
    </source>
</evidence>
<organism evidence="5 7">
    <name type="scientific">Xanthobacter flavus</name>
    <dbReference type="NCBI Taxonomy" id="281"/>
    <lineage>
        <taxon>Bacteria</taxon>
        <taxon>Pseudomonadati</taxon>
        <taxon>Pseudomonadota</taxon>
        <taxon>Alphaproteobacteria</taxon>
        <taxon>Hyphomicrobiales</taxon>
        <taxon>Xanthobacteraceae</taxon>
        <taxon>Xanthobacter</taxon>
    </lineage>
</organism>
<keyword evidence="3" id="KW-0472">Membrane</keyword>
<evidence type="ECO:0000256" key="3">
    <source>
        <dbReference type="SAM" id="Phobius"/>
    </source>
</evidence>
<keyword evidence="8" id="KW-1185">Reference proteome</keyword>
<dbReference type="InterPro" id="IPR054327">
    <property type="entry name" value="His-kinase-like_sensor"/>
</dbReference>
<comment type="caution">
    <text evidence="5">The sequence shown here is derived from an EMBL/GenBank/DDBJ whole genome shotgun (WGS) entry which is preliminary data.</text>
</comment>
<proteinExistence type="predicted"/>
<evidence type="ECO:0000313" key="7">
    <source>
        <dbReference type="Proteomes" id="UP001144397"/>
    </source>
</evidence>
<dbReference type="InterPro" id="IPR029787">
    <property type="entry name" value="Nucleotide_cyclase"/>
</dbReference>
<dbReference type="RefSeq" id="WP_281808424.1">
    <property type="nucleotide sequence ID" value="NZ_BSDO01000004.1"/>
</dbReference>
<dbReference type="Proteomes" id="UP001245370">
    <property type="component" value="Unassembled WGS sequence"/>
</dbReference>
<dbReference type="PANTHER" id="PTHR45138">
    <property type="entry name" value="REGULATORY COMPONENTS OF SENSORY TRANSDUCTION SYSTEM"/>
    <property type="match status" value="1"/>
</dbReference>
<gene>
    <name evidence="6" type="ORF">GGQ86_002885</name>
    <name evidence="5" type="ORF">XFLAVUS301_32500</name>
</gene>
<dbReference type="AlphaFoldDB" id="A0A9W6CJF3"/>
<comment type="catalytic activity">
    <reaction evidence="2">
        <text>2 GTP = 3',3'-c-di-GMP + 2 diphosphate</text>
        <dbReference type="Rhea" id="RHEA:24898"/>
        <dbReference type="ChEBI" id="CHEBI:33019"/>
        <dbReference type="ChEBI" id="CHEBI:37565"/>
        <dbReference type="ChEBI" id="CHEBI:58805"/>
        <dbReference type="EC" id="2.7.7.65"/>
    </reaction>
</comment>
<dbReference type="Pfam" id="PF00990">
    <property type="entry name" value="GGDEF"/>
    <property type="match status" value="1"/>
</dbReference>
<dbReference type="CDD" id="cd12914">
    <property type="entry name" value="PDC1_DGC_like"/>
    <property type="match status" value="1"/>
</dbReference>
<sequence>MRRLIAGGYVPLIVGGLVAVIIAAQALTLWRSYQATWQLALRSGENALNTLSSSISRNLSLLDLSLRGAEEAVATSGLSDISPELRQMVLFDRAAGAQFLGSMLVLNRNGSIVYDSGSVPPRVGNFADRDYFTAQMDGSRGTYVSAPFESRLRAGDPSIALSRRISGPGGSFDGVVIAALRIAFFQLLLDNVDLGPRSVISLTRSDGTVILRHPSTDGKGNTGVSVAASPVFQRMMTRPGEPFSDRSVFDGENRYYLHTQIAGFPLLLSVGISTQAAMGEWIESAMTSSALTLGMCVLLILLVRALRLALMHSQDMEAQLEVLSVTDQLTGVPNRRAFDLAAATEMRRAARNRECLAILLVDIDHFKKVNDRYGHSVGDELIARIAKQIVRSVRRPGDFVARYGGEEFIVILPATDGAGATFIAERIRSAVASMVPSPAEAALTQVTVSIGAAVAEVEPSSSLAELVNRADRALYEAKGGGRNRMVIDPEDQGQPAAGG</sequence>
<dbReference type="PANTHER" id="PTHR45138:SF9">
    <property type="entry name" value="DIGUANYLATE CYCLASE DGCM-RELATED"/>
    <property type="match status" value="1"/>
</dbReference>
<dbReference type="EC" id="2.7.7.65" evidence="1"/>
<evidence type="ECO:0000313" key="6">
    <source>
        <dbReference type="EMBL" id="MDR6334403.1"/>
    </source>
</evidence>
<dbReference type="PROSITE" id="PS50887">
    <property type="entry name" value="GGDEF"/>
    <property type="match status" value="1"/>
</dbReference>
<keyword evidence="3" id="KW-1133">Transmembrane helix</keyword>
<dbReference type="InterPro" id="IPR000160">
    <property type="entry name" value="GGDEF_dom"/>
</dbReference>
<evidence type="ECO:0000256" key="2">
    <source>
        <dbReference type="ARBA" id="ARBA00034247"/>
    </source>
</evidence>
<dbReference type="FunFam" id="3.30.70.270:FF:000001">
    <property type="entry name" value="Diguanylate cyclase domain protein"/>
    <property type="match status" value="1"/>
</dbReference>
<protein>
    <recommendedName>
        <fullName evidence="1">diguanylate cyclase</fullName>
        <ecNumber evidence="1">2.7.7.65</ecNumber>
    </recommendedName>
</protein>
<dbReference type="SMART" id="SM00267">
    <property type="entry name" value="GGDEF"/>
    <property type="match status" value="1"/>
</dbReference>
<dbReference type="Proteomes" id="UP001144397">
    <property type="component" value="Unassembled WGS sequence"/>
</dbReference>
<dbReference type="CDD" id="cd12915">
    <property type="entry name" value="PDC2_DGC_like"/>
    <property type="match status" value="1"/>
</dbReference>
<dbReference type="SUPFAM" id="SSF55073">
    <property type="entry name" value="Nucleotide cyclase"/>
    <property type="match status" value="1"/>
</dbReference>
<dbReference type="EMBL" id="BSDO01000004">
    <property type="protein sequence ID" value="GLI23576.1"/>
    <property type="molecule type" value="Genomic_DNA"/>
</dbReference>
<reference evidence="5" key="1">
    <citation type="submission" date="2022-12" db="EMBL/GenBank/DDBJ databases">
        <title>Reference genome sequencing for broad-spectrum identification of bacterial and archaeal isolates by mass spectrometry.</title>
        <authorList>
            <person name="Sekiguchi Y."/>
            <person name="Tourlousse D.M."/>
        </authorList>
    </citation>
    <scope>NUCLEOTIDE SEQUENCE</scope>
    <source>
        <strain evidence="5">301</strain>
    </source>
</reference>